<comment type="caution">
    <text evidence="2">The sequence shown here is derived from an EMBL/GenBank/DDBJ whole genome shotgun (WGS) entry which is preliminary data.</text>
</comment>
<evidence type="ECO:0000256" key="1">
    <source>
        <dbReference type="SAM" id="MobiDB-lite"/>
    </source>
</evidence>
<dbReference type="EMBL" id="JAAGMN010002148">
    <property type="protein sequence ID" value="NEE08976.1"/>
    <property type="molecule type" value="Genomic_DNA"/>
</dbReference>
<name>A0A6G3WTW9_9ACTN</name>
<feature type="non-terminal residue" evidence="2">
    <location>
        <position position="1"/>
    </location>
</feature>
<feature type="non-terminal residue" evidence="2">
    <location>
        <position position="89"/>
    </location>
</feature>
<reference evidence="2" key="1">
    <citation type="submission" date="2020-01" db="EMBL/GenBank/DDBJ databases">
        <title>Insect and environment-associated Actinomycetes.</title>
        <authorList>
            <person name="Currrie C."/>
            <person name="Chevrette M."/>
            <person name="Carlson C."/>
            <person name="Stubbendieck R."/>
            <person name="Wendt-Pienkowski E."/>
        </authorList>
    </citation>
    <scope>NUCLEOTIDE SEQUENCE</scope>
    <source>
        <strain evidence="2">SID7499</strain>
    </source>
</reference>
<organism evidence="2">
    <name type="scientific">Streptomyces sp. SID7499</name>
    <dbReference type="NCBI Taxonomy" id="2706086"/>
    <lineage>
        <taxon>Bacteria</taxon>
        <taxon>Bacillati</taxon>
        <taxon>Actinomycetota</taxon>
        <taxon>Actinomycetes</taxon>
        <taxon>Kitasatosporales</taxon>
        <taxon>Streptomycetaceae</taxon>
        <taxon>Streptomyces</taxon>
    </lineage>
</organism>
<feature type="region of interest" description="Disordered" evidence="1">
    <location>
        <begin position="63"/>
        <end position="89"/>
    </location>
</feature>
<dbReference type="InterPro" id="IPR036852">
    <property type="entry name" value="Peptidase_S8/S53_dom_sf"/>
</dbReference>
<gene>
    <name evidence="2" type="ORF">G3M58_21285</name>
</gene>
<protein>
    <submittedName>
        <fullName evidence="2">Serine protease</fullName>
    </submittedName>
</protein>
<sequence>AVAVALPDRDAELTRAVAAARRAGAVVVASATPDPSRTGTDEAPSRVYWPAGEPGVLSVADMLPAGTRPDGSPPTTGVDLAAPGAGVVS</sequence>
<keyword evidence="2" id="KW-0378">Hydrolase</keyword>
<dbReference type="GO" id="GO:0004252">
    <property type="term" value="F:serine-type endopeptidase activity"/>
    <property type="evidence" value="ECO:0007669"/>
    <property type="project" value="InterPro"/>
</dbReference>
<evidence type="ECO:0000313" key="2">
    <source>
        <dbReference type="EMBL" id="NEE08976.1"/>
    </source>
</evidence>
<dbReference type="AlphaFoldDB" id="A0A6G3WTW9"/>
<keyword evidence="2" id="KW-0645">Protease</keyword>
<feature type="region of interest" description="Disordered" evidence="1">
    <location>
        <begin position="29"/>
        <end position="48"/>
    </location>
</feature>
<accession>A0A6G3WTW9</accession>
<proteinExistence type="predicted"/>
<dbReference type="Gene3D" id="3.40.50.200">
    <property type="entry name" value="Peptidase S8/S53 domain"/>
    <property type="match status" value="1"/>
</dbReference>
<dbReference type="SUPFAM" id="SSF52743">
    <property type="entry name" value="Subtilisin-like"/>
    <property type="match status" value="1"/>
</dbReference>
<dbReference type="GO" id="GO:0006508">
    <property type="term" value="P:proteolysis"/>
    <property type="evidence" value="ECO:0007669"/>
    <property type="project" value="UniProtKB-KW"/>
</dbReference>